<accession>A0A7R9KXV8</accession>
<dbReference type="InterPro" id="IPR008991">
    <property type="entry name" value="Translation_prot_SH3-like_sf"/>
</dbReference>
<organism evidence="9">
    <name type="scientific">Medioppia subpectinata</name>
    <dbReference type="NCBI Taxonomy" id="1979941"/>
    <lineage>
        <taxon>Eukaryota</taxon>
        <taxon>Metazoa</taxon>
        <taxon>Ecdysozoa</taxon>
        <taxon>Arthropoda</taxon>
        <taxon>Chelicerata</taxon>
        <taxon>Arachnida</taxon>
        <taxon>Acari</taxon>
        <taxon>Acariformes</taxon>
        <taxon>Sarcoptiformes</taxon>
        <taxon>Oribatida</taxon>
        <taxon>Brachypylina</taxon>
        <taxon>Oppioidea</taxon>
        <taxon>Oppiidae</taxon>
        <taxon>Medioppia</taxon>
    </lineage>
</organism>
<keyword evidence="6" id="KW-0687">Ribonucleoprotein</keyword>
<dbReference type="AlphaFoldDB" id="A0A7R9KXV8"/>
<evidence type="ECO:0000313" key="9">
    <source>
        <dbReference type="EMBL" id="CAD7631422.1"/>
    </source>
</evidence>
<sequence length="285" mass="33302">MAAINAINASLKYGHNLLARNECRLAVIVGQQIRFRRKGFKEQKILSTPRELPIDAEMESRRVSNKESVVPSELADLRFAFPEFLPKPVVKHRDRLCEQLMRNDLIRRRTVIDIPEFYVGSILSVTISDPYAPGKVSRFVGICIERAGQGTDANFTLRNRVDGQGVEIRYDMYNPTIREIQVLRLEKRLDPHLLYLRDALPEFSHFPFDMTPEPLPAGAEVPVNGVRVVMKKWPWTRKWEGHDLEGIAQLTDLPDWQYINKWRKKNSYEKYDLMKEYREHIPEEE</sequence>
<dbReference type="Gene3D" id="2.30.30.790">
    <property type="match status" value="1"/>
</dbReference>
<comment type="similarity">
    <text evidence="2">Belongs to the bacterial ribosomal protein bL19 family.</text>
</comment>
<feature type="non-terminal residue" evidence="9">
    <location>
        <position position="285"/>
    </location>
</feature>
<comment type="subcellular location">
    <subcellularLocation>
        <location evidence="1">Mitochondrion</location>
    </subcellularLocation>
</comment>
<keyword evidence="10" id="KW-1185">Reference proteome</keyword>
<gene>
    <name evidence="9" type="ORF">OSB1V03_LOCUS11831</name>
</gene>
<evidence type="ECO:0000256" key="6">
    <source>
        <dbReference type="ARBA" id="ARBA00023274"/>
    </source>
</evidence>
<dbReference type="GO" id="GO:0006412">
    <property type="term" value="P:translation"/>
    <property type="evidence" value="ECO:0007669"/>
    <property type="project" value="InterPro"/>
</dbReference>
<dbReference type="GO" id="GO:0005762">
    <property type="term" value="C:mitochondrial large ribosomal subunit"/>
    <property type="evidence" value="ECO:0007669"/>
    <property type="project" value="TreeGrafter"/>
</dbReference>
<evidence type="ECO:0000256" key="1">
    <source>
        <dbReference type="ARBA" id="ARBA00004173"/>
    </source>
</evidence>
<evidence type="ECO:0000313" key="10">
    <source>
        <dbReference type="Proteomes" id="UP000759131"/>
    </source>
</evidence>
<keyword evidence="4" id="KW-0689">Ribosomal protein</keyword>
<dbReference type="SUPFAM" id="SSF50104">
    <property type="entry name" value="Translation proteins SH3-like domain"/>
    <property type="match status" value="1"/>
</dbReference>
<dbReference type="Pfam" id="PF01245">
    <property type="entry name" value="Ribosomal_L19"/>
    <property type="match status" value="1"/>
</dbReference>
<dbReference type="InterPro" id="IPR038657">
    <property type="entry name" value="Ribosomal_bL19_sf"/>
</dbReference>
<evidence type="ECO:0000256" key="5">
    <source>
        <dbReference type="ARBA" id="ARBA00023128"/>
    </source>
</evidence>
<dbReference type="PANTHER" id="PTHR15680">
    <property type="entry name" value="RIBOSOMAL PROTEIN L19"/>
    <property type="match status" value="1"/>
</dbReference>
<proteinExistence type="inferred from homology"/>
<dbReference type="PANTHER" id="PTHR15680:SF9">
    <property type="entry name" value="LARGE RIBOSOMAL SUBUNIT PROTEIN BL19M"/>
    <property type="match status" value="1"/>
</dbReference>
<dbReference type="GO" id="GO:0003735">
    <property type="term" value="F:structural constituent of ribosome"/>
    <property type="evidence" value="ECO:0007669"/>
    <property type="project" value="InterPro"/>
</dbReference>
<evidence type="ECO:0000256" key="2">
    <source>
        <dbReference type="ARBA" id="ARBA00005781"/>
    </source>
</evidence>
<keyword evidence="5" id="KW-0496">Mitochondrion</keyword>
<dbReference type="EMBL" id="OC864018">
    <property type="protein sequence ID" value="CAD7631422.1"/>
    <property type="molecule type" value="Genomic_DNA"/>
</dbReference>
<dbReference type="Proteomes" id="UP000759131">
    <property type="component" value="Unassembled WGS sequence"/>
</dbReference>
<name>A0A7R9KXV8_9ACAR</name>
<evidence type="ECO:0000256" key="4">
    <source>
        <dbReference type="ARBA" id="ARBA00022980"/>
    </source>
</evidence>
<dbReference type="OrthoDB" id="432645at2759"/>
<protein>
    <recommendedName>
        <fullName evidence="7">Large ribosomal subunit protein bL19m</fullName>
    </recommendedName>
    <alternativeName>
        <fullName evidence="8">39S ribosomal protein L19, mitochondrial</fullName>
    </alternativeName>
</protein>
<reference evidence="9" key="1">
    <citation type="submission" date="2020-11" db="EMBL/GenBank/DDBJ databases">
        <authorList>
            <person name="Tran Van P."/>
        </authorList>
    </citation>
    <scope>NUCLEOTIDE SEQUENCE</scope>
</reference>
<dbReference type="InterPro" id="IPR001857">
    <property type="entry name" value="Ribosomal_bL19"/>
</dbReference>
<evidence type="ECO:0000256" key="8">
    <source>
        <dbReference type="ARBA" id="ARBA00035359"/>
    </source>
</evidence>
<keyword evidence="3" id="KW-0809">Transit peptide</keyword>
<dbReference type="EMBL" id="CAJPIZ010009443">
    <property type="protein sequence ID" value="CAG2111852.1"/>
    <property type="molecule type" value="Genomic_DNA"/>
</dbReference>
<evidence type="ECO:0000256" key="7">
    <source>
        <dbReference type="ARBA" id="ARBA00035288"/>
    </source>
</evidence>
<evidence type="ECO:0000256" key="3">
    <source>
        <dbReference type="ARBA" id="ARBA00022946"/>
    </source>
</evidence>
<dbReference type="FunFam" id="2.30.30.790:FF:000002">
    <property type="entry name" value="39S ribosomal protein L19, mitochondrial"/>
    <property type="match status" value="1"/>
</dbReference>